<dbReference type="Proteomes" id="UP000319894">
    <property type="component" value="Unassembled WGS sequence"/>
</dbReference>
<comment type="subcellular location">
    <subcellularLocation>
        <location evidence="1">Membrane</location>
        <topology evidence="1">Multi-pass membrane protein</topology>
    </subcellularLocation>
</comment>
<evidence type="ECO:0000256" key="2">
    <source>
        <dbReference type="ARBA" id="ARBA00022692"/>
    </source>
</evidence>
<dbReference type="InParanoid" id="A0A554N9N9"/>
<dbReference type="SMART" id="SM01415">
    <property type="entry name" value="DUF106"/>
    <property type="match status" value="1"/>
</dbReference>
<evidence type="ECO:0000256" key="6">
    <source>
        <dbReference type="SAM" id="Phobius"/>
    </source>
</evidence>
<evidence type="ECO:0000313" key="7">
    <source>
        <dbReference type="EMBL" id="TSD13680.1"/>
    </source>
</evidence>
<dbReference type="InterPro" id="IPR002809">
    <property type="entry name" value="EMC3/TMCO1"/>
</dbReference>
<evidence type="ECO:0000256" key="3">
    <source>
        <dbReference type="ARBA" id="ARBA00022989"/>
    </source>
</evidence>
<organism evidence="7 8">
    <name type="scientific">Haloglomus irregulare</name>
    <dbReference type="NCBI Taxonomy" id="2234134"/>
    <lineage>
        <taxon>Archaea</taxon>
        <taxon>Methanobacteriati</taxon>
        <taxon>Methanobacteriota</taxon>
        <taxon>Stenosarchaea group</taxon>
        <taxon>Halobacteria</taxon>
        <taxon>Halobacteriales</taxon>
        <taxon>Natronomonadaceae</taxon>
        <taxon>Haloglomus</taxon>
    </lineage>
</organism>
<feature type="transmembrane region" description="Helical" evidence="6">
    <location>
        <begin position="234"/>
        <end position="252"/>
    </location>
</feature>
<evidence type="ECO:0000256" key="1">
    <source>
        <dbReference type="ARBA" id="ARBA00004141"/>
    </source>
</evidence>
<reference evidence="7 8" key="1">
    <citation type="submission" date="2018-06" db="EMBL/GenBank/DDBJ databases">
        <title>Natronomonas sp. F16-60 a new haloarchaeon isolated from a solar saltern of Isla Cristina, Huelva, Spain.</title>
        <authorList>
            <person name="Duran-Viseras A."/>
            <person name="Sanchez-Porro C."/>
            <person name="Ventosa A."/>
        </authorList>
    </citation>
    <scope>NUCLEOTIDE SEQUENCE [LARGE SCALE GENOMIC DNA]</scope>
    <source>
        <strain evidence="7 8">F16-60</strain>
    </source>
</reference>
<name>A0A554N9N9_9EURY</name>
<comment type="caution">
    <text evidence="7">The sequence shown here is derived from an EMBL/GenBank/DDBJ whole genome shotgun (WGS) entry which is preliminary data.</text>
</comment>
<keyword evidence="8" id="KW-1185">Reference proteome</keyword>
<dbReference type="Pfam" id="PF01956">
    <property type="entry name" value="EMC3_TMCO1"/>
    <property type="match status" value="1"/>
</dbReference>
<feature type="compositionally biased region" description="Low complexity" evidence="5">
    <location>
        <begin position="88"/>
        <end position="101"/>
    </location>
</feature>
<feature type="transmembrane region" description="Helical" evidence="6">
    <location>
        <begin position="272"/>
        <end position="290"/>
    </location>
</feature>
<keyword evidence="2 6" id="KW-0812">Transmembrane</keyword>
<proteinExistence type="predicted"/>
<dbReference type="GO" id="GO:0016020">
    <property type="term" value="C:membrane"/>
    <property type="evidence" value="ECO:0007669"/>
    <property type="project" value="UniProtKB-SubCell"/>
</dbReference>
<sequence>MVRTAERVESLIDEDPDMREALQTLLDRADDGRVSWGDVNDDLTSGQWGRLIERGVLEKTDDGGCVVTDPDDVAAVVGGATAASLTDGGTATAAGGSTEGSTDTDDGDSSWSKYDKFAALGAVSLFAGYSVSSVRNAIAQVLDVGLGPLEASLPFYAVILVLALFTGLYSTILQDNLMDTSKMAEYQEQLQEIQEREKRAKERDDEEALDRIQEEKMDAMGDNLGMFKEQFRPMVWIMLFTIPVFLWMYWMILVHPEQLGSITLPLVGERSWTEGLLGPIQAWIVWYFLCSMGFTQVIRKTFNIQTSPTSS</sequence>
<feature type="transmembrane region" description="Helical" evidence="6">
    <location>
        <begin position="154"/>
        <end position="173"/>
    </location>
</feature>
<evidence type="ECO:0000313" key="8">
    <source>
        <dbReference type="Proteomes" id="UP000319894"/>
    </source>
</evidence>
<feature type="region of interest" description="Disordered" evidence="5">
    <location>
        <begin position="88"/>
        <end position="108"/>
    </location>
</feature>
<feature type="transmembrane region" description="Helical" evidence="6">
    <location>
        <begin position="117"/>
        <end position="134"/>
    </location>
</feature>
<dbReference type="EMBL" id="QMDX01000006">
    <property type="protein sequence ID" value="TSD13680.1"/>
    <property type="molecule type" value="Genomic_DNA"/>
</dbReference>
<keyword evidence="3 6" id="KW-1133">Transmembrane helix</keyword>
<evidence type="ECO:0000256" key="4">
    <source>
        <dbReference type="ARBA" id="ARBA00023136"/>
    </source>
</evidence>
<dbReference type="OrthoDB" id="84619at2157"/>
<dbReference type="InterPro" id="IPR038978">
    <property type="entry name" value="MJ0935"/>
</dbReference>
<evidence type="ECO:0000256" key="5">
    <source>
        <dbReference type="SAM" id="MobiDB-lite"/>
    </source>
</evidence>
<keyword evidence="4 6" id="KW-0472">Membrane</keyword>
<dbReference type="AlphaFoldDB" id="A0A554N9N9"/>
<dbReference type="PANTHER" id="PTHR42198:SF1">
    <property type="entry name" value="INTEGRAL MEMBRANE PROTEIN"/>
    <property type="match status" value="1"/>
</dbReference>
<protein>
    <submittedName>
        <fullName evidence="7">HTR-like protein</fullName>
    </submittedName>
</protein>
<accession>A0A554N9N9</accession>
<gene>
    <name evidence="7" type="ORF">DP107_10940</name>
</gene>
<dbReference type="RefSeq" id="WP_144262203.1">
    <property type="nucleotide sequence ID" value="NZ_QMDX01000006.1"/>
</dbReference>
<dbReference type="PANTHER" id="PTHR42198">
    <property type="entry name" value="INTEGRAL MEMBRANE PROTEIN"/>
    <property type="match status" value="1"/>
</dbReference>